<dbReference type="RefSeq" id="WP_130092741.1">
    <property type="nucleotide sequence ID" value="NZ_SETE01000002.1"/>
</dbReference>
<comment type="caution">
    <text evidence="1">The sequence shown here is derived from an EMBL/GenBank/DDBJ whole genome shotgun (WGS) entry which is preliminary data.</text>
</comment>
<name>A0A4Q4KN14_9FLAO</name>
<keyword evidence="2" id="KW-1185">Reference proteome</keyword>
<sequence>MVKKKKLTPLQNLIITSFPSNTDFNHFILPPKSFFYTDILMSFAKVEANLLYIQEDELKPEFQKRLCFFSRTTDPLFIVIQLKVSPIGSEPMINDLKEIRKDKAIKKVDNWIKICFAKHQKLFVTVIDGLPKPSNPYLDFSGINKLTVYRSRINGDQIIPLIKGYFASEDLNLQFFT</sequence>
<dbReference type="AlphaFoldDB" id="A0A4Q4KN14"/>
<protein>
    <submittedName>
        <fullName evidence="1">Uncharacterized protein</fullName>
    </submittedName>
</protein>
<gene>
    <name evidence="1" type="ORF">ERX46_04985</name>
</gene>
<organism evidence="1 2">
    <name type="scientific">Brumimicrobium glaciale</name>
    <dbReference type="NCBI Taxonomy" id="200475"/>
    <lineage>
        <taxon>Bacteria</taxon>
        <taxon>Pseudomonadati</taxon>
        <taxon>Bacteroidota</taxon>
        <taxon>Flavobacteriia</taxon>
        <taxon>Flavobacteriales</taxon>
        <taxon>Crocinitomicaceae</taxon>
        <taxon>Brumimicrobium</taxon>
    </lineage>
</organism>
<dbReference type="Proteomes" id="UP000293952">
    <property type="component" value="Unassembled WGS sequence"/>
</dbReference>
<evidence type="ECO:0000313" key="1">
    <source>
        <dbReference type="EMBL" id="RYM34732.1"/>
    </source>
</evidence>
<evidence type="ECO:0000313" key="2">
    <source>
        <dbReference type="Proteomes" id="UP000293952"/>
    </source>
</evidence>
<reference evidence="1 2" key="1">
    <citation type="submission" date="2019-02" db="EMBL/GenBank/DDBJ databases">
        <title>Genome sequence of the sea-ice species Brumimicrobium glaciale.</title>
        <authorList>
            <person name="Bowman J.P."/>
        </authorList>
    </citation>
    <scope>NUCLEOTIDE SEQUENCE [LARGE SCALE GENOMIC DNA]</scope>
    <source>
        <strain evidence="1 2">IC156</strain>
    </source>
</reference>
<dbReference type="EMBL" id="SETE01000002">
    <property type="protein sequence ID" value="RYM34732.1"/>
    <property type="molecule type" value="Genomic_DNA"/>
</dbReference>
<dbReference type="OrthoDB" id="1467584at2"/>
<proteinExistence type="predicted"/>
<accession>A0A4Q4KN14</accession>